<dbReference type="RefSeq" id="WP_165333599.1">
    <property type="nucleotide sequence ID" value="NZ_JAAKZW010000089.1"/>
</dbReference>
<dbReference type="Pfam" id="PF07103">
    <property type="entry name" value="DUF1365"/>
    <property type="match status" value="1"/>
</dbReference>
<name>A0A6G4XKP2_9ACTN</name>
<comment type="caution">
    <text evidence="1">The sequence shown here is derived from an EMBL/GenBank/DDBJ whole genome shotgun (WGS) entry which is preliminary data.</text>
</comment>
<sequence>MRRRTRTRDEAATPEAPALYPALVTHVRTAPTRYALGQRTYLWLVDLDRLPVLPRPLRALARFEGRDHFAGRDATIRAGLERFLRANGIEPTDGRVLMLGNARVLGHVFNPLTLYWCYTPDGRLRCVVAEVHNTYGERHCYLLHSHSARGADDPRPAANGTQDFEAAKEFYVSPFFAVSGAYRMRLPVPREHLRLTVHLEQDDRRPFTATVRGERRPATASTLMRLLLRHPWSTLAVSAGIRRHGIRLWLRGLRTVPRPPHPRQKGMQ</sequence>
<keyword evidence="2" id="KW-1185">Reference proteome</keyword>
<dbReference type="InterPro" id="IPR010775">
    <property type="entry name" value="DUF1365"/>
</dbReference>
<evidence type="ECO:0000313" key="2">
    <source>
        <dbReference type="Proteomes" id="UP000481109"/>
    </source>
</evidence>
<reference evidence="1 2" key="1">
    <citation type="submission" date="2020-02" db="EMBL/GenBank/DDBJ databases">
        <title>Whole-genome analyses of novel actinobacteria.</title>
        <authorList>
            <person name="Sahin N."/>
            <person name="Tokatli A."/>
        </authorList>
    </citation>
    <scope>NUCLEOTIDE SEQUENCE [LARGE SCALE GENOMIC DNA]</scope>
    <source>
        <strain evidence="1 2">YC504</strain>
    </source>
</reference>
<gene>
    <name evidence="1" type="ORF">G6045_21080</name>
</gene>
<evidence type="ECO:0000313" key="1">
    <source>
        <dbReference type="EMBL" id="NGO78139.1"/>
    </source>
</evidence>
<proteinExistence type="predicted"/>
<dbReference type="PANTHER" id="PTHR33973">
    <property type="entry name" value="OS07G0153300 PROTEIN"/>
    <property type="match status" value="1"/>
</dbReference>
<protein>
    <submittedName>
        <fullName evidence="1">DUF1365 domain-containing protein</fullName>
    </submittedName>
</protein>
<accession>A0A6G4XKP2</accession>
<dbReference type="EMBL" id="JAAKZW010000089">
    <property type="protein sequence ID" value="NGO78139.1"/>
    <property type="molecule type" value="Genomic_DNA"/>
</dbReference>
<organism evidence="1 2">
    <name type="scientific">Streptomyces mesophilus</name>
    <dbReference type="NCBI Taxonomy" id="1775132"/>
    <lineage>
        <taxon>Bacteria</taxon>
        <taxon>Bacillati</taxon>
        <taxon>Actinomycetota</taxon>
        <taxon>Actinomycetes</taxon>
        <taxon>Kitasatosporales</taxon>
        <taxon>Streptomycetaceae</taxon>
        <taxon>Streptomyces</taxon>
    </lineage>
</organism>
<dbReference type="Proteomes" id="UP000481109">
    <property type="component" value="Unassembled WGS sequence"/>
</dbReference>
<dbReference type="AlphaFoldDB" id="A0A6G4XKP2"/>
<dbReference type="PANTHER" id="PTHR33973:SF4">
    <property type="entry name" value="OS07G0153300 PROTEIN"/>
    <property type="match status" value="1"/>
</dbReference>